<dbReference type="PROSITE" id="PS50878">
    <property type="entry name" value="RT_POL"/>
    <property type="match status" value="1"/>
</dbReference>
<sequence>MLPKTDAVVTEAIHAIAESFNAQLQELRSSQLELKTALENKLDSTLTDIHHQISQLNIANSQKSPSTIDTYKGVLSAKPTPSSFPPPSTSVFQPKTPKYFLTHFDGSNVHAWIFQAEQYFSYYSIAPDQRIPIAGFFMTGEALTWVQWMHRHSLLSDWDSFTRELEIRFGPSIFMNPQTALFKLKQTSTVANYQREFELLTNRVAGFSDEHLLNLFVSGLRQDIQREVIIQNPYSLTMALALAKLYEAKIAETRPQYRAPTTPPTPPLPSRNSQLPSTVPTSKASPLSAGRFPIRRLTATEMQARRSKGLCFNCDEQFKPGHRCKTTPFLLLQSHEESFEPVPPLNDTPMDLYPPSVELSALPLPPPPTHSPATDTSDFQVSLYALYGHSSQSCMKLQCQIRGLPFTVLIDSGSTHNLIQPKVARHLGLLIEPAPPLSVRVGNGDVLHCQGMVSALQIDLQGVNFALDLYLLDVHGAEVILGVQWKMGYYFGSSSSSGRPSHPQQLHRWAQTDAISSANWLTLQATTSEDLEQSLPLDSVPPALAALLQRFSKVFETPKGLPPKRQHDHHIHLILGSKSVNVKPYRYPHSQKKDMEILIIEMLQEGVIRPSTSPFSSPVLLVRKKDGSWRFCVDYRALNAITIRDRFPISTIDELLDKLHGASVFTKIDLRAGYHQIRIAEPDISKTAFRTSDGHFEFQVIPFDLTNAPSTFQSAMNDLFRPFLRRFVLVFFDDILVYNKSLEEHLTHLQQVLNLLLEQQFYAKLSKCSFAQSSIDYLEHIISDQGVQVDPSKIEAVMAWPQPSNVKSLRGFLGLTGYYRKFVAHYATIAAPLTDLLKSKAFHWTQSASDVFEKLKQALTSTPCLALPDFSKPFEVTTDASNVAVGAVLSQDSHPLAYFSKKLNPKLQNSSTYVREMYAITEAFKKWRQYLLGRPFIIYTDQQSLRGLMNQTIQTPEQQKWLVKLLGFQYSIQYKPGTQNKVVDALSRSFPVEANCLAISGLVFSFLDDLRQYFISDTRGKLFFQQCQDSPSEFTIVNGLIMRDGRIVIPDSHPLQQTLLHEFHSTLTGGHAGISRTLVRLSASFWWNNMRKSVKEFVSTCKVCQEVKYLTSKPQGLLEPLPIPSQAWQDIAMDFITHLPISHGKVTIWVIVDRFSKYAHFLALPAGVTAPHLAAIFAQEIVKLHGIPRSIVSDRDPLFVSKFWNELFKLQGTQLPMSSAYHPQTDGQSEVLNRCLETYLRAFVSENPKQWTRILHWAEWSYNSSFHSAACMTPFQALYGFPPPSIPSYLPGSTTVAQLDDSLIDRQQLLKQLKANLARASNRMKIQADRKRVEKQFTEGDLVLVKLQPYRQQSVVSRTSQKLSKKYFGPYKILQKIGPVAYKLELPEGSRVHPVFHVSLLRAFKGDLPATPSPLPTECVNGQPTLEPELILKSRQVKQAKKVLTQVLVKWKQLPESDSTWEWAEDISSSFPNFNLENKVVIQEGSNVMSSSSNGSSLGPRSKRVGMKPSRDHTNLQGPIPDELGQLSILEIFQLSSNNLSGIIPPSIYNLSSIYRFSVADNQLQGYLPPDIGLTLPNLEELYDNQLTGTISEVVGKLQKLGVLYLSGNRLSGLLPSSLGNLTELTRFLMDNNRFEGIIPPSLGNCQKLLVLNVSNNNLSGPIPREIMTISSLSIALSMSNNSLSGSIPAEVGKLNNLVKLDLADNRLSGEIPSSLGGCVSLHRLYLEGNAFEGTIPLALESLRGIEEIDLSRHNLSGQIPNFLSKLSFLKHLNLSHNDFEGEVSEAGIFGNASAFSVIGNNKLCGGVQNLYLPSCTRKGQGSHIGLKVVLLVTSAVIVVILLCSYASCYLLRNSRSRSGALSKQGDSRSFMDECNALRSVQHRNLLKIITACSSINHQGNDFKCLVFEYIPNGNLDQRLHPGADDQFLSINPCNDIHSLSVQPKGSIGYPEYGIGGQTSIPGDIYSYGILLLEMFTGKSPTNDMFNEDLSLHNFVEVALPQYAMDVVDLSMFSKEDNSKEEITAETLVEEFVVPVMKIGLSCSATLPAERMIMIAVVNKLNDIKDRFMKLISNSKRRIRKHY</sequence>
<evidence type="ECO:0000256" key="13">
    <source>
        <dbReference type="ARBA" id="ARBA00022842"/>
    </source>
</evidence>
<dbReference type="CDD" id="cd01647">
    <property type="entry name" value="RT_LTR"/>
    <property type="match status" value="1"/>
</dbReference>
<evidence type="ECO:0000256" key="10">
    <source>
        <dbReference type="ARBA" id="ARBA00022750"/>
    </source>
</evidence>
<dbReference type="GO" id="GO:0003964">
    <property type="term" value="F:RNA-directed DNA polymerase activity"/>
    <property type="evidence" value="ECO:0007669"/>
    <property type="project" value="UniProtKB-KW"/>
</dbReference>
<dbReference type="GO" id="GO:0003887">
    <property type="term" value="F:DNA-directed DNA polymerase activity"/>
    <property type="evidence" value="ECO:0007669"/>
    <property type="project" value="UniProtKB-KW"/>
</dbReference>
<dbReference type="EMBL" id="AWWV01014580">
    <property type="protein sequence ID" value="OMO55704.1"/>
    <property type="molecule type" value="Genomic_DNA"/>
</dbReference>
<evidence type="ECO:0000256" key="9">
    <source>
        <dbReference type="ARBA" id="ARBA00022737"/>
    </source>
</evidence>
<feature type="coiled-coil region" evidence="23">
    <location>
        <begin position="1303"/>
        <end position="1330"/>
    </location>
</feature>
<evidence type="ECO:0000256" key="5">
    <source>
        <dbReference type="ARBA" id="ARBA00022692"/>
    </source>
</evidence>
<dbReference type="FunFam" id="1.10.340.70:FF:000001">
    <property type="entry name" value="Retrovirus-related Pol polyprotein from transposon gypsy-like Protein"/>
    <property type="match status" value="1"/>
</dbReference>
<dbReference type="GO" id="GO:0004519">
    <property type="term" value="F:endonuclease activity"/>
    <property type="evidence" value="ECO:0007669"/>
    <property type="project" value="UniProtKB-KW"/>
</dbReference>
<keyword evidence="19" id="KW-0238">DNA-binding</keyword>
<feature type="region of interest" description="Disordered" evidence="24">
    <location>
        <begin position="1487"/>
        <end position="1518"/>
    </location>
</feature>
<keyword evidence="14" id="KW-0694">RNA-binding</keyword>
<evidence type="ECO:0000256" key="25">
    <source>
        <dbReference type="SAM" id="Phobius"/>
    </source>
</evidence>
<dbReference type="Gene3D" id="3.80.10.10">
    <property type="entry name" value="Ribonuclease Inhibitor"/>
    <property type="match status" value="1"/>
</dbReference>
<keyword evidence="10" id="KW-0064">Aspartyl protease</keyword>
<evidence type="ECO:0000313" key="30">
    <source>
        <dbReference type="Proteomes" id="UP000188268"/>
    </source>
</evidence>
<evidence type="ECO:0000256" key="11">
    <source>
        <dbReference type="ARBA" id="ARBA00022759"/>
    </source>
</evidence>
<dbReference type="InterPro" id="IPR036397">
    <property type="entry name" value="RNaseH_sf"/>
</dbReference>
<dbReference type="Gene3D" id="1.10.340.70">
    <property type="match status" value="1"/>
</dbReference>
<evidence type="ECO:0000256" key="24">
    <source>
        <dbReference type="SAM" id="MobiDB-lite"/>
    </source>
</evidence>
<dbReference type="PANTHER" id="PTHR37984:SF5">
    <property type="entry name" value="PROTEIN NYNRIN-LIKE"/>
    <property type="match status" value="1"/>
</dbReference>
<protein>
    <submittedName>
        <fullName evidence="29">Reverse transcriptase</fullName>
    </submittedName>
</protein>
<dbReference type="GO" id="GO:0004190">
    <property type="term" value="F:aspartic-type endopeptidase activity"/>
    <property type="evidence" value="ECO:0007669"/>
    <property type="project" value="UniProtKB-KW"/>
</dbReference>
<dbReference type="GO" id="GO:0003677">
    <property type="term" value="F:DNA binding"/>
    <property type="evidence" value="ECO:0007669"/>
    <property type="project" value="UniProtKB-KW"/>
</dbReference>
<feature type="compositionally biased region" description="Polar residues" evidence="24">
    <location>
        <begin position="270"/>
        <end position="285"/>
    </location>
</feature>
<feature type="compositionally biased region" description="Low complexity" evidence="24">
    <location>
        <begin position="1487"/>
        <end position="1497"/>
    </location>
</feature>
<dbReference type="InterPro" id="IPR000477">
    <property type="entry name" value="RT_dom"/>
</dbReference>
<reference evidence="29 30" key="1">
    <citation type="submission" date="2013-09" db="EMBL/GenBank/DDBJ databases">
        <title>Corchorus capsularis genome sequencing.</title>
        <authorList>
            <person name="Alam M."/>
            <person name="Haque M.S."/>
            <person name="Islam M.S."/>
            <person name="Emdad E.M."/>
            <person name="Islam M.M."/>
            <person name="Ahmed B."/>
            <person name="Halim A."/>
            <person name="Hossen Q.M.M."/>
            <person name="Hossain M.Z."/>
            <person name="Ahmed R."/>
            <person name="Khan M.M."/>
            <person name="Islam R."/>
            <person name="Rashid M.M."/>
            <person name="Khan S.A."/>
            <person name="Rahman M.S."/>
            <person name="Alam M."/>
        </authorList>
    </citation>
    <scope>NUCLEOTIDE SEQUENCE [LARGE SCALE GENOMIC DNA]</scope>
    <source>
        <strain evidence="30">cv. CVL-1</strain>
        <tissue evidence="29">Whole seedling</tissue>
    </source>
</reference>
<dbReference type="SUPFAM" id="SSF56112">
    <property type="entry name" value="Protein kinase-like (PK-like)"/>
    <property type="match status" value="1"/>
</dbReference>
<dbReference type="FunFam" id="3.30.70.270:FF:000020">
    <property type="entry name" value="Transposon Tf2-6 polyprotein-like Protein"/>
    <property type="match status" value="1"/>
</dbReference>
<dbReference type="SUPFAM" id="SSF50630">
    <property type="entry name" value="Acid proteases"/>
    <property type="match status" value="1"/>
</dbReference>
<dbReference type="GO" id="GO:0006508">
    <property type="term" value="P:proteolysis"/>
    <property type="evidence" value="ECO:0007669"/>
    <property type="project" value="UniProtKB-KW"/>
</dbReference>
<keyword evidence="13" id="KW-0460">Magnesium</keyword>
<keyword evidence="7" id="KW-0540">Nuclease</keyword>
<dbReference type="InterPro" id="IPR023780">
    <property type="entry name" value="Chromo_domain"/>
</dbReference>
<evidence type="ECO:0000256" key="4">
    <source>
        <dbReference type="ARBA" id="ARBA00022679"/>
    </source>
</evidence>
<dbReference type="InterPro" id="IPR056924">
    <property type="entry name" value="SH3_Tf2-1"/>
</dbReference>
<dbReference type="Gramene" id="OMO55704">
    <property type="protein sequence ID" value="OMO55704"/>
    <property type="gene ID" value="CCACVL1_27074"/>
</dbReference>
<dbReference type="Pfam" id="PF00665">
    <property type="entry name" value="rve"/>
    <property type="match status" value="1"/>
</dbReference>
<dbReference type="FunFam" id="3.80.10.10:FF:000095">
    <property type="entry name" value="LRR receptor-like serine/threonine-protein kinase GSO1"/>
    <property type="match status" value="1"/>
</dbReference>
<keyword evidence="16 29" id="KW-0695">RNA-directed DNA polymerase</keyword>
<dbReference type="InterPro" id="IPR021109">
    <property type="entry name" value="Peptidase_aspartic_dom_sf"/>
</dbReference>
<dbReference type="InterPro" id="IPR041577">
    <property type="entry name" value="RT_RNaseH_2"/>
</dbReference>
<dbReference type="InterPro" id="IPR000953">
    <property type="entry name" value="Chromo/chromo_shadow_dom"/>
</dbReference>
<evidence type="ECO:0000256" key="19">
    <source>
        <dbReference type="ARBA" id="ARBA00023125"/>
    </source>
</evidence>
<evidence type="ECO:0000256" key="7">
    <source>
        <dbReference type="ARBA" id="ARBA00022722"/>
    </source>
</evidence>
<comment type="subcellular location">
    <subcellularLocation>
        <location evidence="1">Membrane</location>
        <topology evidence="1">Single-pass membrane protein</topology>
    </subcellularLocation>
</comment>
<dbReference type="InterPro" id="IPR001584">
    <property type="entry name" value="Integrase_cat-core"/>
</dbReference>
<dbReference type="InterPro" id="IPR012337">
    <property type="entry name" value="RNaseH-like_sf"/>
</dbReference>
<dbReference type="InterPro" id="IPR050951">
    <property type="entry name" value="Retrovirus_Pol_polyprotein"/>
</dbReference>
<keyword evidence="23" id="KW-0175">Coiled coil</keyword>
<evidence type="ECO:0000256" key="8">
    <source>
        <dbReference type="ARBA" id="ARBA00022723"/>
    </source>
</evidence>
<keyword evidence="30" id="KW-1185">Reference proteome</keyword>
<dbReference type="InterPro" id="IPR032675">
    <property type="entry name" value="LRR_dom_sf"/>
</dbReference>
<dbReference type="OrthoDB" id="1933597at2759"/>
<feature type="domain" description="Reverse transcriptase" evidence="27">
    <location>
        <begin position="603"/>
        <end position="782"/>
    </location>
</feature>
<keyword evidence="3" id="KW-0645">Protease</keyword>
<evidence type="ECO:0000256" key="20">
    <source>
        <dbReference type="ARBA" id="ARBA00023136"/>
    </source>
</evidence>
<dbReference type="Pfam" id="PF00560">
    <property type="entry name" value="LRR_1"/>
    <property type="match status" value="5"/>
</dbReference>
<evidence type="ECO:0000256" key="14">
    <source>
        <dbReference type="ARBA" id="ARBA00022884"/>
    </source>
</evidence>
<dbReference type="InterPro" id="IPR011009">
    <property type="entry name" value="Kinase-like_dom_sf"/>
</dbReference>
<dbReference type="InterPro" id="IPR005162">
    <property type="entry name" value="Retrotrans_gag_dom"/>
</dbReference>
<dbReference type="SUPFAM" id="SSF54160">
    <property type="entry name" value="Chromo domain-like"/>
    <property type="match status" value="1"/>
</dbReference>
<dbReference type="GO" id="GO:0015074">
    <property type="term" value="P:DNA integration"/>
    <property type="evidence" value="ECO:0007669"/>
    <property type="project" value="UniProtKB-KW"/>
</dbReference>
<keyword evidence="8" id="KW-0479">Metal-binding</keyword>
<comment type="caution">
    <text evidence="29">The sequence shown here is derived from an EMBL/GenBank/DDBJ whole genome shotgun (WGS) entry which is preliminary data.</text>
</comment>
<evidence type="ECO:0000256" key="3">
    <source>
        <dbReference type="ARBA" id="ARBA00022670"/>
    </source>
</evidence>
<evidence type="ECO:0000256" key="12">
    <source>
        <dbReference type="ARBA" id="ARBA00022801"/>
    </source>
</evidence>
<feature type="domain" description="Integrase catalytic" evidence="28">
    <location>
        <begin position="1118"/>
        <end position="1282"/>
    </location>
</feature>
<dbReference type="PANTHER" id="PTHR37984">
    <property type="entry name" value="PROTEIN CBG26694"/>
    <property type="match status" value="1"/>
</dbReference>
<dbReference type="InterPro" id="IPR001611">
    <property type="entry name" value="Leu-rich_rpt"/>
</dbReference>
<keyword evidence="9" id="KW-0677">Repeat</keyword>
<dbReference type="Pfam" id="PF03732">
    <property type="entry name" value="Retrotrans_gag"/>
    <property type="match status" value="1"/>
</dbReference>
<dbReference type="InterPro" id="IPR003591">
    <property type="entry name" value="Leu-rich_rpt_typical-subtyp"/>
</dbReference>
<dbReference type="Gene3D" id="2.40.70.10">
    <property type="entry name" value="Acid Proteases"/>
    <property type="match status" value="1"/>
</dbReference>
<dbReference type="CDD" id="cd00303">
    <property type="entry name" value="retropepsin_like"/>
    <property type="match status" value="1"/>
</dbReference>
<dbReference type="CDD" id="cd09274">
    <property type="entry name" value="RNase_HI_RT_Ty3"/>
    <property type="match status" value="1"/>
</dbReference>
<dbReference type="Pfam" id="PF17919">
    <property type="entry name" value="RT_RNaseH_2"/>
    <property type="match status" value="1"/>
</dbReference>
<evidence type="ECO:0000256" key="1">
    <source>
        <dbReference type="ARBA" id="ARBA00004167"/>
    </source>
</evidence>
<dbReference type="STRING" id="210143.A0A1R3GC78"/>
<evidence type="ECO:0000256" key="23">
    <source>
        <dbReference type="SAM" id="Coils"/>
    </source>
</evidence>
<proteinExistence type="predicted"/>
<dbReference type="InterPro" id="IPR016197">
    <property type="entry name" value="Chromo-like_dom_sf"/>
</dbReference>
<evidence type="ECO:0000256" key="15">
    <source>
        <dbReference type="ARBA" id="ARBA00022908"/>
    </source>
</evidence>
<name>A0A1R3GC78_COCAP</name>
<dbReference type="GO" id="GO:0046872">
    <property type="term" value="F:metal ion binding"/>
    <property type="evidence" value="ECO:0007669"/>
    <property type="project" value="UniProtKB-KW"/>
</dbReference>
<dbReference type="InterPro" id="IPR043502">
    <property type="entry name" value="DNA/RNA_pol_sf"/>
</dbReference>
<dbReference type="Pfam" id="PF08284">
    <property type="entry name" value="RVP_2"/>
    <property type="match status" value="1"/>
</dbReference>
<evidence type="ECO:0000256" key="22">
    <source>
        <dbReference type="ARBA" id="ARBA00023268"/>
    </source>
</evidence>
<organism evidence="29 30">
    <name type="scientific">Corchorus capsularis</name>
    <name type="common">Jute</name>
    <dbReference type="NCBI Taxonomy" id="210143"/>
    <lineage>
        <taxon>Eukaryota</taxon>
        <taxon>Viridiplantae</taxon>
        <taxon>Streptophyta</taxon>
        <taxon>Embryophyta</taxon>
        <taxon>Tracheophyta</taxon>
        <taxon>Spermatophyta</taxon>
        <taxon>Magnoliopsida</taxon>
        <taxon>eudicotyledons</taxon>
        <taxon>Gunneridae</taxon>
        <taxon>Pentapetalae</taxon>
        <taxon>rosids</taxon>
        <taxon>malvids</taxon>
        <taxon>Malvales</taxon>
        <taxon>Malvaceae</taxon>
        <taxon>Grewioideae</taxon>
        <taxon>Apeibeae</taxon>
        <taxon>Corchorus</taxon>
    </lineage>
</organism>
<evidence type="ECO:0000259" key="27">
    <source>
        <dbReference type="PROSITE" id="PS50878"/>
    </source>
</evidence>
<evidence type="ECO:0000313" key="29">
    <source>
        <dbReference type="EMBL" id="OMO55704.1"/>
    </source>
</evidence>
<keyword evidence="6" id="KW-0548">Nucleotidyltransferase</keyword>
<keyword evidence="11" id="KW-0255">Endonuclease</keyword>
<dbReference type="InterPro" id="IPR041588">
    <property type="entry name" value="Integrase_H2C2"/>
</dbReference>
<dbReference type="Gene3D" id="2.40.50.40">
    <property type="match status" value="1"/>
</dbReference>
<dbReference type="SUPFAM" id="SSF52058">
    <property type="entry name" value="L domain-like"/>
    <property type="match status" value="2"/>
</dbReference>
<dbReference type="SMART" id="SM00298">
    <property type="entry name" value="CHROMO"/>
    <property type="match status" value="1"/>
</dbReference>
<dbReference type="Gene3D" id="3.30.420.10">
    <property type="entry name" value="Ribonuclease H-like superfamily/Ribonuclease H"/>
    <property type="match status" value="1"/>
</dbReference>
<keyword evidence="18 25" id="KW-1133">Transmembrane helix</keyword>
<dbReference type="PROSITE" id="PS50013">
    <property type="entry name" value="CHROMO_2"/>
    <property type="match status" value="1"/>
</dbReference>
<dbReference type="Pfam" id="PF24626">
    <property type="entry name" value="SH3_Tf2-1"/>
    <property type="match status" value="1"/>
</dbReference>
<dbReference type="SMART" id="SM00369">
    <property type="entry name" value="LRR_TYP"/>
    <property type="match status" value="5"/>
</dbReference>
<dbReference type="Gene3D" id="3.10.10.10">
    <property type="entry name" value="HIV Type 1 Reverse Transcriptase, subunit A, domain 1"/>
    <property type="match status" value="1"/>
</dbReference>
<dbReference type="InterPro" id="IPR001969">
    <property type="entry name" value="Aspartic_peptidase_AS"/>
</dbReference>
<dbReference type="Pfam" id="PF17921">
    <property type="entry name" value="Integrase_H2C2"/>
    <property type="match status" value="1"/>
</dbReference>
<dbReference type="PROSITE" id="PS50994">
    <property type="entry name" value="INTEGRASE"/>
    <property type="match status" value="1"/>
</dbReference>
<keyword evidence="17" id="KW-0239">DNA-directed DNA polymerase</keyword>
<keyword evidence="21" id="KW-0233">DNA recombination</keyword>
<gene>
    <name evidence="29" type="ORF">CCACVL1_27074</name>
</gene>
<evidence type="ECO:0000256" key="6">
    <source>
        <dbReference type="ARBA" id="ARBA00022695"/>
    </source>
</evidence>
<dbReference type="Gene3D" id="1.10.510.10">
    <property type="entry name" value="Transferase(Phosphotransferase) domain 1"/>
    <property type="match status" value="2"/>
</dbReference>
<dbReference type="GO" id="GO:0003723">
    <property type="term" value="F:RNA binding"/>
    <property type="evidence" value="ECO:0007669"/>
    <property type="project" value="UniProtKB-KW"/>
</dbReference>
<dbReference type="GO" id="GO:0016020">
    <property type="term" value="C:membrane"/>
    <property type="evidence" value="ECO:0007669"/>
    <property type="project" value="UniProtKB-SubCell"/>
</dbReference>
<keyword evidence="5 25" id="KW-0812">Transmembrane</keyword>
<feature type="region of interest" description="Disordered" evidence="24">
    <location>
        <begin position="255"/>
        <end position="286"/>
    </location>
</feature>
<dbReference type="GO" id="GO:0006310">
    <property type="term" value="P:DNA recombination"/>
    <property type="evidence" value="ECO:0007669"/>
    <property type="project" value="UniProtKB-KW"/>
</dbReference>
<evidence type="ECO:0000256" key="2">
    <source>
        <dbReference type="ARBA" id="ARBA00022614"/>
    </source>
</evidence>
<dbReference type="Pfam" id="PF00385">
    <property type="entry name" value="Chromo"/>
    <property type="match status" value="1"/>
</dbReference>
<evidence type="ECO:0000259" key="26">
    <source>
        <dbReference type="PROSITE" id="PS50013"/>
    </source>
</evidence>
<feature type="transmembrane region" description="Helical" evidence="25">
    <location>
        <begin position="1825"/>
        <end position="1852"/>
    </location>
</feature>
<keyword evidence="4" id="KW-0808">Transferase</keyword>
<dbReference type="Pfam" id="PF00078">
    <property type="entry name" value="RVT_1"/>
    <property type="match status" value="1"/>
</dbReference>
<accession>A0A1R3GC78</accession>
<keyword evidence="2" id="KW-0433">Leucine-rich repeat</keyword>
<dbReference type="InterPro" id="IPR043128">
    <property type="entry name" value="Rev_trsase/Diguanyl_cyclase"/>
</dbReference>
<keyword evidence="22" id="KW-0511">Multifunctional enzyme</keyword>
<keyword evidence="12" id="KW-0378">Hydrolase</keyword>
<evidence type="ECO:0000256" key="17">
    <source>
        <dbReference type="ARBA" id="ARBA00022932"/>
    </source>
</evidence>
<dbReference type="PROSITE" id="PS00141">
    <property type="entry name" value="ASP_PROTEASE"/>
    <property type="match status" value="1"/>
</dbReference>
<evidence type="ECO:0000259" key="28">
    <source>
        <dbReference type="PROSITE" id="PS50994"/>
    </source>
</evidence>
<keyword evidence="15" id="KW-0229">DNA integration</keyword>
<keyword evidence="20 25" id="KW-0472">Membrane</keyword>
<dbReference type="SUPFAM" id="SSF53098">
    <property type="entry name" value="Ribonuclease H-like"/>
    <property type="match status" value="1"/>
</dbReference>
<dbReference type="SUPFAM" id="SSF56672">
    <property type="entry name" value="DNA/RNA polymerases"/>
    <property type="match status" value="1"/>
</dbReference>
<feature type="domain" description="Chromo" evidence="26">
    <location>
        <begin position="1426"/>
        <end position="1467"/>
    </location>
</feature>
<evidence type="ECO:0000256" key="18">
    <source>
        <dbReference type="ARBA" id="ARBA00022989"/>
    </source>
</evidence>
<evidence type="ECO:0000256" key="16">
    <source>
        <dbReference type="ARBA" id="ARBA00022918"/>
    </source>
</evidence>
<evidence type="ECO:0000256" key="21">
    <source>
        <dbReference type="ARBA" id="ARBA00023172"/>
    </source>
</evidence>
<dbReference type="Proteomes" id="UP000188268">
    <property type="component" value="Unassembled WGS sequence"/>
</dbReference>
<dbReference type="Gene3D" id="3.30.70.270">
    <property type="match status" value="2"/>
</dbReference>